<reference evidence="6" key="2">
    <citation type="submission" date="2014-03" db="EMBL/GenBank/DDBJ databases">
        <authorList>
            <person name="Genoscope - CEA"/>
        </authorList>
    </citation>
    <scope>NUCLEOTIDE SEQUENCE</scope>
</reference>
<comment type="subcellular location">
    <subcellularLocation>
        <location evidence="1">Nucleus membrane</location>
    </subcellularLocation>
</comment>
<dbReference type="EMBL" id="FR907099">
    <property type="protein sequence ID" value="CDQ86087.1"/>
    <property type="molecule type" value="Genomic_DNA"/>
</dbReference>
<dbReference type="STRING" id="8022.A0A060Y3I6"/>
<evidence type="ECO:0000256" key="5">
    <source>
        <dbReference type="ARBA" id="ARBA00023242"/>
    </source>
</evidence>
<protein>
    <submittedName>
        <fullName evidence="6">Uncharacterized protein</fullName>
    </submittedName>
</protein>
<evidence type="ECO:0000256" key="1">
    <source>
        <dbReference type="ARBA" id="ARBA00004126"/>
    </source>
</evidence>
<gene>
    <name evidence="6" type="ORF">GSONMT00039812001</name>
</gene>
<evidence type="ECO:0000313" key="7">
    <source>
        <dbReference type="Proteomes" id="UP000193380"/>
    </source>
</evidence>
<keyword evidence="3" id="KW-0677">Repeat</keyword>
<dbReference type="Gene3D" id="1.20.58.60">
    <property type="match status" value="1"/>
</dbReference>
<dbReference type="GO" id="GO:0031965">
    <property type="term" value="C:nuclear membrane"/>
    <property type="evidence" value="ECO:0007669"/>
    <property type="project" value="UniProtKB-SubCell"/>
</dbReference>
<name>A0A060Y3I6_ONCMY</name>
<dbReference type="PANTHER" id="PTHR14514:SF3">
    <property type="entry name" value="NESPRIN-1"/>
    <property type="match status" value="1"/>
</dbReference>
<keyword evidence="4" id="KW-0472">Membrane</keyword>
<dbReference type="InterPro" id="IPR018159">
    <property type="entry name" value="Spectrin/alpha-actinin"/>
</dbReference>
<dbReference type="InterPro" id="IPR002017">
    <property type="entry name" value="Spectrin_repeat"/>
</dbReference>
<proteinExistence type="predicted"/>
<dbReference type="SMART" id="SM00150">
    <property type="entry name" value="SPEC"/>
    <property type="match status" value="1"/>
</dbReference>
<keyword evidence="2" id="KW-0597">Phosphoprotein</keyword>
<evidence type="ECO:0000256" key="2">
    <source>
        <dbReference type="ARBA" id="ARBA00022553"/>
    </source>
</evidence>
<dbReference type="PANTHER" id="PTHR14514">
    <property type="entry name" value="PKA ANCHORING PROTEIN"/>
    <property type="match status" value="1"/>
</dbReference>
<dbReference type="SUPFAM" id="SSF46966">
    <property type="entry name" value="Spectrin repeat"/>
    <property type="match status" value="1"/>
</dbReference>
<evidence type="ECO:0000256" key="4">
    <source>
        <dbReference type="ARBA" id="ARBA00023136"/>
    </source>
</evidence>
<reference evidence="6" key="1">
    <citation type="journal article" date="2014" name="Nat. Commun.">
        <title>The rainbow trout genome provides novel insights into evolution after whole-genome duplication in vertebrates.</title>
        <authorList>
            <person name="Berthelot C."/>
            <person name="Brunet F."/>
            <person name="Chalopin D."/>
            <person name="Juanchich A."/>
            <person name="Bernard M."/>
            <person name="Noel B."/>
            <person name="Bento P."/>
            <person name="Da Silva C."/>
            <person name="Labadie K."/>
            <person name="Alberti A."/>
            <person name="Aury J.M."/>
            <person name="Louis A."/>
            <person name="Dehais P."/>
            <person name="Bardou P."/>
            <person name="Montfort J."/>
            <person name="Klopp C."/>
            <person name="Cabau C."/>
            <person name="Gaspin C."/>
            <person name="Thorgaard G.H."/>
            <person name="Boussaha M."/>
            <person name="Quillet E."/>
            <person name="Guyomard R."/>
            <person name="Galiana D."/>
            <person name="Bobe J."/>
            <person name="Volff J.N."/>
            <person name="Genet C."/>
            <person name="Wincker P."/>
            <person name="Jaillon O."/>
            <person name="Roest Crollius H."/>
            <person name="Guiguen Y."/>
        </authorList>
    </citation>
    <scope>NUCLEOTIDE SEQUENCE [LARGE SCALE GENOMIC DNA]</scope>
</reference>
<evidence type="ECO:0000256" key="3">
    <source>
        <dbReference type="ARBA" id="ARBA00022737"/>
    </source>
</evidence>
<dbReference type="Proteomes" id="UP000193380">
    <property type="component" value="Unassembled WGS sequence"/>
</dbReference>
<dbReference type="Pfam" id="PF00435">
    <property type="entry name" value="Spectrin"/>
    <property type="match status" value="1"/>
</dbReference>
<dbReference type="PaxDb" id="8022-A0A060Y3I6"/>
<organism evidence="6 7">
    <name type="scientific">Oncorhynchus mykiss</name>
    <name type="common">Rainbow trout</name>
    <name type="synonym">Salmo gairdneri</name>
    <dbReference type="NCBI Taxonomy" id="8022"/>
    <lineage>
        <taxon>Eukaryota</taxon>
        <taxon>Metazoa</taxon>
        <taxon>Chordata</taxon>
        <taxon>Craniata</taxon>
        <taxon>Vertebrata</taxon>
        <taxon>Euteleostomi</taxon>
        <taxon>Actinopterygii</taxon>
        <taxon>Neopterygii</taxon>
        <taxon>Teleostei</taxon>
        <taxon>Protacanthopterygii</taxon>
        <taxon>Salmoniformes</taxon>
        <taxon>Salmonidae</taxon>
        <taxon>Salmoninae</taxon>
        <taxon>Oncorhynchus</taxon>
    </lineage>
</organism>
<evidence type="ECO:0000313" key="6">
    <source>
        <dbReference type="EMBL" id="CDQ86087.1"/>
    </source>
</evidence>
<keyword evidence="5" id="KW-0539">Nucleus</keyword>
<dbReference type="AlphaFoldDB" id="A0A060Y3I6"/>
<accession>A0A060Y3I6</accession>
<sequence>MVYILYDEYIELNPHCPPSLLPSLRFFVQLEDELQSLQHSQQWLRERGSQLAQRDSELAGEALREVGLVETAWDNVRKIITDGQEQCGLLVELLRHFHSLRSTLSSTVENALTVSHNQPDPNHNPEESKRILSRHEAVIAELRGRQEDMDLFISSGEDLQRELANVPHCGSDSIQRGMDTLRDQWLQVSERIQTNAERLGHCVSLWDDLKTMERDIDQWAAASIADLTEGVANLSDKQGTETHLATFQVRPSWAV</sequence>